<proteinExistence type="predicted"/>
<dbReference type="STRING" id="679197.HMPREF9336_01795"/>
<keyword evidence="3" id="KW-1185">Reference proteome</keyword>
<comment type="caution">
    <text evidence="2">The sequence shown here is derived from an EMBL/GenBank/DDBJ whole genome shotgun (WGS) entry which is preliminary data.</text>
</comment>
<name>E5XQM3_SEGRC</name>
<accession>E5XQM3</accession>
<dbReference type="RefSeq" id="WP_007469585.1">
    <property type="nucleotide sequence ID" value="NZ_KI391953.1"/>
</dbReference>
<gene>
    <name evidence="2" type="ORF">HMPREF9336_01795</name>
</gene>
<evidence type="ECO:0000259" key="1">
    <source>
        <dbReference type="Pfam" id="PF00814"/>
    </source>
</evidence>
<dbReference type="AlphaFoldDB" id="E5XQM3"/>
<dbReference type="OrthoDB" id="9809995at2"/>
<dbReference type="NCBIfam" id="TIGR03725">
    <property type="entry name" value="T6A_YeaZ"/>
    <property type="match status" value="1"/>
</dbReference>
<reference evidence="2 3" key="1">
    <citation type="journal article" date="2011" name="Stand. Genomic Sci.">
        <title>High quality draft genome sequence of Segniliparus rugosus CDC 945(T)= (ATCC BAA-974(T)).</title>
        <authorList>
            <person name="Earl A.M."/>
            <person name="Desjardins C.A."/>
            <person name="Fitzgerald M.G."/>
            <person name="Arachchi H.M."/>
            <person name="Zeng Q."/>
            <person name="Mehta T."/>
            <person name="Griggs A."/>
            <person name="Birren B.W."/>
            <person name="Toney N.C."/>
            <person name="Carr J."/>
            <person name="Posey J."/>
            <person name="Butler W.R."/>
        </authorList>
    </citation>
    <scope>NUCLEOTIDE SEQUENCE [LARGE SCALE GENOMIC DNA]</scope>
    <source>
        <strain evidence="3">ATCC BAA-974 / DSM 45345 / CCUG 50838 / CIP 108380 / JCM 13579 / CDC 945</strain>
    </source>
</reference>
<protein>
    <submittedName>
        <fullName evidence="2">Universal bacterial protein YeaZ</fullName>
    </submittedName>
</protein>
<feature type="domain" description="Gcp-like" evidence="1">
    <location>
        <begin position="40"/>
        <end position="152"/>
    </location>
</feature>
<dbReference type="InterPro" id="IPR000905">
    <property type="entry name" value="Gcp-like_dom"/>
</dbReference>
<dbReference type="eggNOG" id="COG1214">
    <property type="taxonomic scope" value="Bacteria"/>
</dbReference>
<dbReference type="Proteomes" id="UP000004816">
    <property type="component" value="Unassembled WGS sequence"/>
</dbReference>
<dbReference type="Pfam" id="PF00814">
    <property type="entry name" value="TsaD"/>
    <property type="match status" value="1"/>
</dbReference>
<dbReference type="GO" id="GO:0002949">
    <property type="term" value="P:tRNA threonylcarbamoyladenosine modification"/>
    <property type="evidence" value="ECO:0007669"/>
    <property type="project" value="InterPro"/>
</dbReference>
<sequence>MLVLTIDTSTADSAVGLVRWSREDESWLLLGEERSLGNVHVEQLAPMIERALGEGRKDELEAVVVGLGPGPYTGLRIGIATAAAYGDALGLPVYGVCGLDAIADEALGSEPETKNLLVVTDAKRREVFWARYRDGQRTEGPGVCKPSELPELLGGFVPEAVAGAAYLLDGGALQDVRKSCVVAPAAAGLARSASRAMLAGEAPAPLAALYLRPPDAVPPASMKGVLS</sequence>
<evidence type="ECO:0000313" key="2">
    <source>
        <dbReference type="EMBL" id="EFV13336.1"/>
    </source>
</evidence>
<dbReference type="EMBL" id="ACZI02000002">
    <property type="protein sequence ID" value="EFV13336.1"/>
    <property type="molecule type" value="Genomic_DNA"/>
</dbReference>
<dbReference type="InterPro" id="IPR043129">
    <property type="entry name" value="ATPase_NBD"/>
</dbReference>
<dbReference type="Gene3D" id="3.30.420.40">
    <property type="match status" value="2"/>
</dbReference>
<organism evidence="2 3">
    <name type="scientific">Segniliparus rugosus (strain ATCC BAA-974 / DSM 45345 / CCUG 50838 / CIP 108380 / JCM 13579 / CDC 945)</name>
    <dbReference type="NCBI Taxonomy" id="679197"/>
    <lineage>
        <taxon>Bacteria</taxon>
        <taxon>Bacillati</taxon>
        <taxon>Actinomycetota</taxon>
        <taxon>Actinomycetes</taxon>
        <taxon>Mycobacteriales</taxon>
        <taxon>Segniliparaceae</taxon>
        <taxon>Segniliparus</taxon>
    </lineage>
</organism>
<dbReference type="InterPro" id="IPR022496">
    <property type="entry name" value="T6A_TsaB"/>
</dbReference>
<dbReference type="SUPFAM" id="SSF53067">
    <property type="entry name" value="Actin-like ATPase domain"/>
    <property type="match status" value="2"/>
</dbReference>
<evidence type="ECO:0000313" key="3">
    <source>
        <dbReference type="Proteomes" id="UP000004816"/>
    </source>
</evidence>
<dbReference type="HOGENOM" id="CLU_064886_3_3_11"/>